<dbReference type="EMBL" id="BARU01036056">
    <property type="protein sequence ID" value="GAH87380.1"/>
    <property type="molecule type" value="Genomic_DNA"/>
</dbReference>
<name>X1K124_9ZZZZ</name>
<comment type="caution">
    <text evidence="1">The sequence shown here is derived from an EMBL/GenBank/DDBJ whole genome shotgun (WGS) entry which is preliminary data.</text>
</comment>
<proteinExistence type="predicted"/>
<gene>
    <name evidence="1" type="ORF">S03H2_56379</name>
</gene>
<evidence type="ECO:0000313" key="1">
    <source>
        <dbReference type="EMBL" id="GAH87380.1"/>
    </source>
</evidence>
<dbReference type="AlphaFoldDB" id="X1K124"/>
<protein>
    <submittedName>
        <fullName evidence="1">Uncharacterized protein</fullName>
    </submittedName>
</protein>
<organism evidence="1">
    <name type="scientific">marine sediment metagenome</name>
    <dbReference type="NCBI Taxonomy" id="412755"/>
    <lineage>
        <taxon>unclassified sequences</taxon>
        <taxon>metagenomes</taxon>
        <taxon>ecological metagenomes</taxon>
    </lineage>
</organism>
<sequence>MSPGEAIEIGTRFLKDSEAIPVQDINEAIKLGIEALTLFKRCRGRGPVWLPMLLPGETPEGS</sequence>
<reference evidence="1" key="1">
    <citation type="journal article" date="2014" name="Front. Microbiol.">
        <title>High frequency of phylogenetically diverse reductive dehalogenase-homologous genes in deep subseafloor sedimentary metagenomes.</title>
        <authorList>
            <person name="Kawai M."/>
            <person name="Futagami T."/>
            <person name="Toyoda A."/>
            <person name="Takaki Y."/>
            <person name="Nishi S."/>
            <person name="Hori S."/>
            <person name="Arai W."/>
            <person name="Tsubouchi T."/>
            <person name="Morono Y."/>
            <person name="Uchiyama I."/>
            <person name="Ito T."/>
            <person name="Fujiyama A."/>
            <person name="Inagaki F."/>
            <person name="Takami H."/>
        </authorList>
    </citation>
    <scope>NUCLEOTIDE SEQUENCE</scope>
    <source>
        <strain evidence="1">Expedition CK06-06</strain>
    </source>
</reference>
<accession>X1K124</accession>